<accession>A0A2T1E952</accession>
<dbReference type="RefSeq" id="WP_106256506.1">
    <property type="nucleotide sequence ID" value="NZ_CAWNSW010000157.1"/>
</dbReference>
<organism evidence="1 2">
    <name type="scientific">Stenomitos frigidus ULC18</name>
    <dbReference type="NCBI Taxonomy" id="2107698"/>
    <lineage>
        <taxon>Bacteria</taxon>
        <taxon>Bacillati</taxon>
        <taxon>Cyanobacteriota</taxon>
        <taxon>Cyanophyceae</taxon>
        <taxon>Leptolyngbyales</taxon>
        <taxon>Leptolyngbyaceae</taxon>
        <taxon>Stenomitos</taxon>
    </lineage>
</organism>
<evidence type="ECO:0000313" key="2">
    <source>
        <dbReference type="Proteomes" id="UP000239576"/>
    </source>
</evidence>
<gene>
    <name evidence="1" type="ORF">C7B82_11870</name>
</gene>
<reference evidence="2" key="1">
    <citation type="submission" date="2018-02" db="EMBL/GenBank/DDBJ databases">
        <authorList>
            <person name="Moore K."/>
            <person name="Momper L."/>
        </authorList>
    </citation>
    <scope>NUCLEOTIDE SEQUENCE [LARGE SCALE GENOMIC DNA]</scope>
    <source>
        <strain evidence="2">ULC18</strain>
    </source>
</reference>
<dbReference type="PANTHER" id="PTHR35690">
    <property type="entry name" value="OS01G0363500 PROTEIN"/>
    <property type="match status" value="1"/>
</dbReference>
<dbReference type="OrthoDB" id="463191at2"/>
<proteinExistence type="predicted"/>
<dbReference type="AlphaFoldDB" id="A0A2T1E952"/>
<dbReference type="EMBL" id="PVWK01000063">
    <property type="protein sequence ID" value="PSB29282.1"/>
    <property type="molecule type" value="Genomic_DNA"/>
</dbReference>
<protein>
    <recommendedName>
        <fullName evidence="3">Plastid lipid-associated protein/fibrillin conserved domain-containing protein</fullName>
    </recommendedName>
</protein>
<sequence length="211" mass="22817">MTAELIPTHPSPFITVLSQAATAFQGKGSDRPTAASVVEALLQAEKTTKRAHQSYPFESLLGNWQLCFATGTRKVRRGGIVLGNGFYVPKLAVAQISFQAESDAVALGHGAIGNQVEMGPVRLRFTGPAHYLGKKTLLAFDFTYVQLSVLGKTAYNGPVPGRRVQAEDFYSQSIVDLPFFAFFLVTPNFIAARGRGGGLALWVKTQQTTDH</sequence>
<dbReference type="PANTHER" id="PTHR35690:SF1">
    <property type="entry name" value="OS01G0363500 PROTEIN"/>
    <property type="match status" value="1"/>
</dbReference>
<evidence type="ECO:0008006" key="3">
    <source>
        <dbReference type="Google" id="ProtNLM"/>
    </source>
</evidence>
<name>A0A2T1E952_9CYAN</name>
<dbReference type="Proteomes" id="UP000239576">
    <property type="component" value="Unassembled WGS sequence"/>
</dbReference>
<reference evidence="1 2" key="2">
    <citation type="submission" date="2018-03" db="EMBL/GenBank/DDBJ databases">
        <title>The ancient ancestry and fast evolution of plastids.</title>
        <authorList>
            <person name="Moore K.R."/>
            <person name="Magnabosco C."/>
            <person name="Momper L."/>
            <person name="Gold D.A."/>
            <person name="Bosak T."/>
            <person name="Fournier G.P."/>
        </authorList>
    </citation>
    <scope>NUCLEOTIDE SEQUENCE [LARGE SCALE GENOMIC DNA]</scope>
    <source>
        <strain evidence="1 2">ULC18</strain>
    </source>
</reference>
<comment type="caution">
    <text evidence="1">The sequence shown here is derived from an EMBL/GenBank/DDBJ whole genome shotgun (WGS) entry which is preliminary data.</text>
</comment>
<evidence type="ECO:0000313" key="1">
    <source>
        <dbReference type="EMBL" id="PSB29282.1"/>
    </source>
</evidence>
<keyword evidence="2" id="KW-1185">Reference proteome</keyword>